<protein>
    <submittedName>
        <fullName evidence="8">SET domain-containing protein-lysine N-methyltransferase</fullName>
    </submittedName>
</protein>
<comment type="subcellular location">
    <subcellularLocation>
        <location evidence="1">Chromosome</location>
    </subcellularLocation>
</comment>
<dbReference type="PROSITE" id="PS50280">
    <property type="entry name" value="SET"/>
    <property type="match status" value="1"/>
</dbReference>
<keyword evidence="2" id="KW-0158">Chromosome</keyword>
<dbReference type="Proteomes" id="UP001494588">
    <property type="component" value="Unassembled WGS sequence"/>
</dbReference>
<dbReference type="SUPFAM" id="SSF82199">
    <property type="entry name" value="SET domain"/>
    <property type="match status" value="1"/>
</dbReference>
<evidence type="ECO:0000256" key="2">
    <source>
        <dbReference type="ARBA" id="ARBA00022454"/>
    </source>
</evidence>
<keyword evidence="4" id="KW-0808">Transferase</keyword>
<proteinExistence type="predicted"/>
<evidence type="ECO:0000256" key="5">
    <source>
        <dbReference type="ARBA" id="ARBA00022691"/>
    </source>
</evidence>
<dbReference type="PANTHER" id="PTHR22884">
    <property type="entry name" value="SET DOMAIN PROTEINS"/>
    <property type="match status" value="1"/>
</dbReference>
<dbReference type="RefSeq" id="WP_201661994.1">
    <property type="nucleotide sequence ID" value="NZ_CAJHCS010000055.1"/>
</dbReference>
<feature type="domain" description="SET" evidence="6">
    <location>
        <begin position="4"/>
        <end position="113"/>
    </location>
</feature>
<evidence type="ECO:0000259" key="7">
    <source>
        <dbReference type="PROSITE" id="PS50868"/>
    </source>
</evidence>
<feature type="domain" description="Post-SET" evidence="7">
    <location>
        <begin position="126"/>
        <end position="142"/>
    </location>
</feature>
<evidence type="ECO:0000256" key="3">
    <source>
        <dbReference type="ARBA" id="ARBA00022603"/>
    </source>
</evidence>
<dbReference type="InterPro" id="IPR001214">
    <property type="entry name" value="SET_dom"/>
</dbReference>
<keyword evidence="3" id="KW-0489">Methyltransferase</keyword>
<accession>A0ABU9QRE7</accession>
<reference evidence="8 9" key="1">
    <citation type="submission" date="2024-01" db="EMBL/GenBank/DDBJ databases">
        <title>The diversity of rhizobia nodulating Mimosa spp. in eleven states of Brazil covering several biomes is determined by host plant, location, and edaphic factors.</title>
        <authorList>
            <person name="Rouws L."/>
            <person name="Barauna A."/>
            <person name="Beukes C."/>
            <person name="De Faria S.M."/>
            <person name="Gross E."/>
            <person name="Dos Reis Junior F.B."/>
            <person name="Simon M."/>
            <person name="Maluk M."/>
            <person name="Odee D.W."/>
            <person name="Kenicer G."/>
            <person name="Young J.P.W."/>
            <person name="Reis V.M."/>
            <person name="Zilli J."/>
            <person name="James E.K."/>
        </authorList>
    </citation>
    <scope>NUCLEOTIDE SEQUENCE [LARGE SCALE GENOMIC DNA]</scope>
    <source>
        <strain evidence="8 9">JPY77</strain>
    </source>
</reference>
<comment type="caution">
    <text evidence="8">The sequence shown here is derived from an EMBL/GenBank/DDBJ whole genome shotgun (WGS) entry which is preliminary data.</text>
</comment>
<name>A0ABU9QRE7_9BURK</name>
<sequence length="155" mass="16767">MQRRRITSRRSPVHGKGVFALLPVAAGERLIEYTGEVTSWRRAAARQRADDGHTFVFGLSDGHVIDGSRGGNSARFINHACAPNCEAIETGQRVFIHALVDIHPGDELFIDYGLCVDGEITDEIRADYACRCGAPGCRRSMLAAAADSGCDFSDA</sequence>
<evidence type="ECO:0000256" key="4">
    <source>
        <dbReference type="ARBA" id="ARBA00022679"/>
    </source>
</evidence>
<dbReference type="PROSITE" id="PS50868">
    <property type="entry name" value="POST_SET"/>
    <property type="match status" value="1"/>
</dbReference>
<organism evidence="8 9">
    <name type="scientific">Paraburkholderia sabiae</name>
    <dbReference type="NCBI Taxonomy" id="273251"/>
    <lineage>
        <taxon>Bacteria</taxon>
        <taxon>Pseudomonadati</taxon>
        <taxon>Pseudomonadota</taxon>
        <taxon>Betaproteobacteria</taxon>
        <taxon>Burkholderiales</taxon>
        <taxon>Burkholderiaceae</taxon>
        <taxon>Paraburkholderia</taxon>
    </lineage>
</organism>
<evidence type="ECO:0000259" key="6">
    <source>
        <dbReference type="PROSITE" id="PS50280"/>
    </source>
</evidence>
<keyword evidence="5" id="KW-0949">S-adenosyl-L-methionine</keyword>
<evidence type="ECO:0000256" key="1">
    <source>
        <dbReference type="ARBA" id="ARBA00004286"/>
    </source>
</evidence>
<evidence type="ECO:0000313" key="8">
    <source>
        <dbReference type="EMBL" id="MEM5292064.1"/>
    </source>
</evidence>
<dbReference type="SMART" id="SM00317">
    <property type="entry name" value="SET"/>
    <property type="match status" value="1"/>
</dbReference>
<dbReference type="InterPro" id="IPR050777">
    <property type="entry name" value="SET2_Histone-Lys_MeTrsfase"/>
</dbReference>
<keyword evidence="9" id="KW-1185">Reference proteome</keyword>
<dbReference type="InterPro" id="IPR046341">
    <property type="entry name" value="SET_dom_sf"/>
</dbReference>
<evidence type="ECO:0000313" key="9">
    <source>
        <dbReference type="Proteomes" id="UP001494588"/>
    </source>
</evidence>
<dbReference type="EMBL" id="JAZHGC010000069">
    <property type="protein sequence ID" value="MEM5292064.1"/>
    <property type="molecule type" value="Genomic_DNA"/>
</dbReference>
<dbReference type="InterPro" id="IPR003616">
    <property type="entry name" value="Post-SET_dom"/>
</dbReference>
<dbReference type="Pfam" id="PF00856">
    <property type="entry name" value="SET"/>
    <property type="match status" value="1"/>
</dbReference>
<gene>
    <name evidence="8" type="ORF">V4C55_40880</name>
</gene>
<dbReference type="Gene3D" id="2.170.270.10">
    <property type="entry name" value="SET domain"/>
    <property type="match status" value="1"/>
</dbReference>